<dbReference type="FunFam" id="2.40.10.10:FF:000028">
    <property type="entry name" value="Serine protease easter"/>
    <property type="match status" value="1"/>
</dbReference>
<accession>A0A1I8PAU9</accession>
<feature type="signal peptide" evidence="7">
    <location>
        <begin position="1"/>
        <end position="24"/>
    </location>
</feature>
<dbReference type="STRING" id="35570.A0A1I8PAU9"/>
<dbReference type="InterPro" id="IPR043504">
    <property type="entry name" value="Peptidase_S1_PA_chymotrypsin"/>
</dbReference>
<dbReference type="AlphaFoldDB" id="A0A1I8PAU9"/>
<dbReference type="InterPro" id="IPR001314">
    <property type="entry name" value="Peptidase_S1A"/>
</dbReference>
<dbReference type="EnsemblMetazoa" id="SCAU006382-RA">
    <property type="protein sequence ID" value="SCAU006382-PA"/>
    <property type="gene ID" value="SCAU006382"/>
</dbReference>
<dbReference type="InterPro" id="IPR051487">
    <property type="entry name" value="Ser/Thr_Proteases_Immune/Dev"/>
</dbReference>
<dbReference type="InterPro" id="IPR018114">
    <property type="entry name" value="TRYPSIN_HIS"/>
</dbReference>
<dbReference type="PRINTS" id="PR00722">
    <property type="entry name" value="CHYMOTRYPSIN"/>
</dbReference>
<dbReference type="KEGG" id="scac:106085427"/>
<comment type="similarity">
    <text evidence="6">Belongs to the peptidase S1 family. CLIP subfamily.</text>
</comment>
<evidence type="ECO:0000256" key="2">
    <source>
        <dbReference type="ARBA" id="ARBA00022837"/>
    </source>
</evidence>
<feature type="chain" id="PRO_5009326319" description="Peptidase S1 domain-containing protein" evidence="7">
    <location>
        <begin position="25"/>
        <end position="330"/>
    </location>
</feature>
<dbReference type="VEuPathDB" id="VectorBase:SCAU006382"/>
<evidence type="ECO:0000256" key="5">
    <source>
        <dbReference type="ARBA" id="ARBA00023180"/>
    </source>
</evidence>
<dbReference type="GO" id="GO:0004252">
    <property type="term" value="F:serine-type endopeptidase activity"/>
    <property type="evidence" value="ECO:0007669"/>
    <property type="project" value="InterPro"/>
</dbReference>
<dbReference type="PANTHER" id="PTHR24256">
    <property type="entry name" value="TRYPTASE-RELATED"/>
    <property type="match status" value="1"/>
</dbReference>
<evidence type="ECO:0000256" key="1">
    <source>
        <dbReference type="ARBA" id="ARBA00022729"/>
    </source>
</evidence>
<dbReference type="SUPFAM" id="SSF50494">
    <property type="entry name" value="Trypsin-like serine proteases"/>
    <property type="match status" value="1"/>
</dbReference>
<dbReference type="PROSITE" id="PS50240">
    <property type="entry name" value="TRYPSIN_DOM"/>
    <property type="match status" value="1"/>
</dbReference>
<gene>
    <name evidence="9" type="primary">106085427</name>
</gene>
<feature type="domain" description="Peptidase S1" evidence="8">
    <location>
        <begin position="75"/>
        <end position="329"/>
    </location>
</feature>
<evidence type="ECO:0000256" key="4">
    <source>
        <dbReference type="ARBA" id="ARBA00023157"/>
    </source>
</evidence>
<evidence type="ECO:0000313" key="10">
    <source>
        <dbReference type="Proteomes" id="UP000095300"/>
    </source>
</evidence>
<dbReference type="Pfam" id="PF00089">
    <property type="entry name" value="Trypsin"/>
    <property type="match status" value="1"/>
</dbReference>
<dbReference type="PROSITE" id="PS00134">
    <property type="entry name" value="TRYPSIN_HIS"/>
    <property type="match status" value="1"/>
</dbReference>
<evidence type="ECO:0000256" key="6">
    <source>
        <dbReference type="ARBA" id="ARBA00024195"/>
    </source>
</evidence>
<keyword evidence="2" id="KW-0106">Calcium</keyword>
<reference evidence="9" key="1">
    <citation type="submission" date="2020-05" db="UniProtKB">
        <authorList>
            <consortium name="EnsemblMetazoa"/>
        </authorList>
    </citation>
    <scope>IDENTIFICATION</scope>
    <source>
        <strain evidence="9">USDA</strain>
    </source>
</reference>
<dbReference type="Gene3D" id="2.40.10.10">
    <property type="entry name" value="Trypsin-like serine proteases"/>
    <property type="match status" value="2"/>
</dbReference>
<keyword evidence="1 7" id="KW-0732">Signal</keyword>
<keyword evidence="3" id="KW-0865">Zymogen</keyword>
<sequence length="330" mass="36297">MLGFRLLLIKILIISAICICKVTSTYSMTNDESDILHGEQKDNDEVPVLKGFENSELFPRPGVCGPISAKMFLNVYGGSEASLGDFTWLANLEYKTDDGDLEVACAGNIINKRYILTAAHCVTGEILIKKGQLVSVRVGDHNIDTAKDCNEYVCIDPPQYLGIEKVIAHENYRKVMGKRGSVNDIALLRVDRDIEYSKSVAPVCLPSVVPTLKPLEPGMKLTAAGWGHIGSRSYSPVKLTVSLPYVANENCTLSVDESHLCAGGRFREDTCSGDSGGGIFRLHHLELFQAPFIWIIEGIVSYGRGCGLEEPSVYTRVTSFMDWIQQNVLE</sequence>
<dbReference type="GO" id="GO:0006508">
    <property type="term" value="P:proteolysis"/>
    <property type="evidence" value="ECO:0007669"/>
    <property type="project" value="InterPro"/>
</dbReference>
<dbReference type="OrthoDB" id="9028152at2759"/>
<dbReference type="SMART" id="SM00020">
    <property type="entry name" value="Tryp_SPc"/>
    <property type="match status" value="1"/>
</dbReference>
<dbReference type="InterPro" id="IPR001254">
    <property type="entry name" value="Trypsin_dom"/>
</dbReference>
<evidence type="ECO:0000256" key="7">
    <source>
        <dbReference type="SAM" id="SignalP"/>
    </source>
</evidence>
<organism evidence="9 10">
    <name type="scientific">Stomoxys calcitrans</name>
    <name type="common">Stable fly</name>
    <name type="synonym">Conops calcitrans</name>
    <dbReference type="NCBI Taxonomy" id="35570"/>
    <lineage>
        <taxon>Eukaryota</taxon>
        <taxon>Metazoa</taxon>
        <taxon>Ecdysozoa</taxon>
        <taxon>Arthropoda</taxon>
        <taxon>Hexapoda</taxon>
        <taxon>Insecta</taxon>
        <taxon>Pterygota</taxon>
        <taxon>Neoptera</taxon>
        <taxon>Endopterygota</taxon>
        <taxon>Diptera</taxon>
        <taxon>Brachycera</taxon>
        <taxon>Muscomorpha</taxon>
        <taxon>Muscoidea</taxon>
        <taxon>Muscidae</taxon>
        <taxon>Stomoxys</taxon>
    </lineage>
</organism>
<dbReference type="CDD" id="cd00190">
    <property type="entry name" value="Tryp_SPc"/>
    <property type="match status" value="1"/>
</dbReference>
<name>A0A1I8PAU9_STOCA</name>
<evidence type="ECO:0000259" key="8">
    <source>
        <dbReference type="PROSITE" id="PS50240"/>
    </source>
</evidence>
<keyword evidence="4" id="KW-1015">Disulfide bond</keyword>
<dbReference type="Proteomes" id="UP000095300">
    <property type="component" value="Unassembled WGS sequence"/>
</dbReference>
<proteinExistence type="inferred from homology"/>
<dbReference type="InterPro" id="IPR009003">
    <property type="entry name" value="Peptidase_S1_PA"/>
</dbReference>
<keyword evidence="10" id="KW-1185">Reference proteome</keyword>
<keyword evidence="5" id="KW-0325">Glycoprotein</keyword>
<evidence type="ECO:0000256" key="3">
    <source>
        <dbReference type="ARBA" id="ARBA00023145"/>
    </source>
</evidence>
<evidence type="ECO:0000313" key="9">
    <source>
        <dbReference type="EnsemblMetazoa" id="SCAU006382-PA"/>
    </source>
</evidence>
<protein>
    <recommendedName>
        <fullName evidence="8">Peptidase S1 domain-containing protein</fullName>
    </recommendedName>
</protein>